<dbReference type="SUPFAM" id="SSF48695">
    <property type="entry name" value="Multiheme cytochromes"/>
    <property type="match status" value="1"/>
</dbReference>
<feature type="chain" id="PRO_5031143764" evidence="1">
    <location>
        <begin position="22"/>
        <end position="204"/>
    </location>
</feature>
<proteinExistence type="predicted"/>
<dbReference type="InterPro" id="IPR036280">
    <property type="entry name" value="Multihaem_cyt_sf"/>
</dbReference>
<name>A0A7V1M097_CALAY</name>
<dbReference type="InterPro" id="IPR010177">
    <property type="entry name" value="Paired_CXXCH_1"/>
</dbReference>
<gene>
    <name evidence="3" type="ORF">ENJ10_09470</name>
</gene>
<feature type="domain" description="Doubled CXXCH motif" evidence="2">
    <location>
        <begin position="171"/>
        <end position="204"/>
    </location>
</feature>
<dbReference type="Gene3D" id="1.10.1130.10">
    <property type="entry name" value="Flavocytochrome C3, Chain A"/>
    <property type="match status" value="1"/>
</dbReference>
<dbReference type="AlphaFoldDB" id="A0A7V1M097"/>
<keyword evidence="1" id="KW-0732">Signal</keyword>
<protein>
    <submittedName>
        <fullName evidence="3">Cytochrome C</fullName>
    </submittedName>
</protein>
<sequence>MRKLYILTFAMTFFAATTVLGQISGSAHDFSNENWNNSGEICIVCHTPHNADVTVTDAPLWNHEVTTATFTLYSSATLDAAVGQPDGSSKLCLSCHDGTVAVDNFGGRTNGNEFVSGDELIGTDLSDDHPVSFVYDATLASTDGGLYDPTTTNSGLGGTIDDDLLIGNKVQCASCHDVHNGSGVADLLRKSNAQSAFCLTCHNK</sequence>
<evidence type="ECO:0000313" key="3">
    <source>
        <dbReference type="EMBL" id="HED10904.1"/>
    </source>
</evidence>
<feature type="signal peptide" evidence="1">
    <location>
        <begin position="1"/>
        <end position="21"/>
    </location>
</feature>
<comment type="caution">
    <text evidence="3">The sequence shown here is derived from an EMBL/GenBank/DDBJ whole genome shotgun (WGS) entry which is preliminary data.</text>
</comment>
<evidence type="ECO:0000256" key="1">
    <source>
        <dbReference type="SAM" id="SignalP"/>
    </source>
</evidence>
<dbReference type="Proteomes" id="UP000886005">
    <property type="component" value="Unassembled WGS sequence"/>
</dbReference>
<accession>A0A7V1M097</accession>
<dbReference type="Pfam" id="PF09699">
    <property type="entry name" value="Paired_CXXCH_1"/>
    <property type="match status" value="1"/>
</dbReference>
<dbReference type="EMBL" id="DRLD01000260">
    <property type="protein sequence ID" value="HED10904.1"/>
    <property type="molecule type" value="Genomic_DNA"/>
</dbReference>
<reference evidence="3" key="1">
    <citation type="journal article" date="2020" name="mSystems">
        <title>Genome- and Community-Level Interaction Insights into Carbon Utilization and Element Cycling Functions of Hydrothermarchaeota in Hydrothermal Sediment.</title>
        <authorList>
            <person name="Zhou Z."/>
            <person name="Liu Y."/>
            <person name="Xu W."/>
            <person name="Pan J."/>
            <person name="Luo Z.H."/>
            <person name="Li M."/>
        </authorList>
    </citation>
    <scope>NUCLEOTIDE SEQUENCE [LARGE SCALE GENOMIC DNA]</scope>
    <source>
        <strain evidence="3">HyVt-456</strain>
    </source>
</reference>
<evidence type="ECO:0000259" key="2">
    <source>
        <dbReference type="Pfam" id="PF09699"/>
    </source>
</evidence>
<organism evidence="3">
    <name type="scientific">Caldithrix abyssi</name>
    <dbReference type="NCBI Taxonomy" id="187145"/>
    <lineage>
        <taxon>Bacteria</taxon>
        <taxon>Pseudomonadati</taxon>
        <taxon>Calditrichota</taxon>
        <taxon>Calditrichia</taxon>
        <taxon>Calditrichales</taxon>
        <taxon>Calditrichaceae</taxon>
        <taxon>Caldithrix</taxon>
    </lineage>
</organism>